<feature type="region of interest" description="Disordered" evidence="5">
    <location>
        <begin position="253"/>
        <end position="277"/>
    </location>
</feature>
<keyword evidence="3 4" id="KW-0175">Coiled coil</keyword>
<dbReference type="GO" id="GO:0030705">
    <property type="term" value="P:cytoskeleton-dependent intracellular transport"/>
    <property type="evidence" value="ECO:0007669"/>
    <property type="project" value="InterPro"/>
</dbReference>
<dbReference type="Gene3D" id="1.10.287.1490">
    <property type="match status" value="1"/>
</dbReference>
<feature type="coiled-coil region" evidence="4">
    <location>
        <begin position="568"/>
        <end position="658"/>
    </location>
</feature>
<feature type="compositionally biased region" description="Acidic residues" evidence="5">
    <location>
        <begin position="166"/>
        <end position="177"/>
    </location>
</feature>
<dbReference type="InterPro" id="IPR008636">
    <property type="entry name" value="Hook_C"/>
</dbReference>
<name>A0AA38HC05_9TREE</name>
<feature type="coiled-coil region" evidence="4">
    <location>
        <begin position="758"/>
        <end position="792"/>
    </location>
</feature>
<dbReference type="EMBL" id="JAKWFO010000004">
    <property type="protein sequence ID" value="KAI9637475.1"/>
    <property type="molecule type" value="Genomic_DNA"/>
</dbReference>
<evidence type="ECO:0000256" key="4">
    <source>
        <dbReference type="SAM" id="Coils"/>
    </source>
</evidence>
<proteinExistence type="predicted"/>
<evidence type="ECO:0000256" key="1">
    <source>
        <dbReference type="ARBA" id="ARBA00004496"/>
    </source>
</evidence>
<comment type="subcellular location">
    <subcellularLocation>
        <location evidence="1">Cytoplasm</location>
    </subcellularLocation>
</comment>
<evidence type="ECO:0000256" key="2">
    <source>
        <dbReference type="ARBA" id="ARBA00022490"/>
    </source>
</evidence>
<dbReference type="SUPFAM" id="SSF116907">
    <property type="entry name" value="Hook domain"/>
    <property type="match status" value="1"/>
</dbReference>
<protein>
    <submittedName>
        <fullName evidence="8">Protein-nucleus import-related protein</fullName>
    </submittedName>
</protein>
<dbReference type="GO" id="GO:0008017">
    <property type="term" value="F:microtubule binding"/>
    <property type="evidence" value="ECO:0007669"/>
    <property type="project" value="InterPro"/>
</dbReference>
<dbReference type="Gene3D" id="1.10.418.10">
    <property type="entry name" value="Calponin-like domain"/>
    <property type="match status" value="1"/>
</dbReference>
<keyword evidence="9" id="KW-1185">Reference proteome</keyword>
<feature type="coiled-coil region" evidence="4">
    <location>
        <begin position="287"/>
        <end position="431"/>
    </location>
</feature>
<dbReference type="InterPro" id="IPR036872">
    <property type="entry name" value="CH_dom_sf"/>
</dbReference>
<keyword evidence="2" id="KW-0963">Cytoplasm</keyword>
<feature type="region of interest" description="Disordered" evidence="5">
    <location>
        <begin position="161"/>
        <end position="216"/>
    </location>
</feature>
<dbReference type="PANTHER" id="PTHR18947:SF28">
    <property type="entry name" value="GIRDIN, ISOFORM A"/>
    <property type="match status" value="1"/>
</dbReference>
<organism evidence="8 9">
    <name type="scientific">Dioszegia hungarica</name>
    <dbReference type="NCBI Taxonomy" id="4972"/>
    <lineage>
        <taxon>Eukaryota</taxon>
        <taxon>Fungi</taxon>
        <taxon>Dikarya</taxon>
        <taxon>Basidiomycota</taxon>
        <taxon>Agaricomycotina</taxon>
        <taxon>Tremellomycetes</taxon>
        <taxon>Tremellales</taxon>
        <taxon>Bulleribasidiaceae</taxon>
        <taxon>Dioszegia</taxon>
    </lineage>
</organism>
<dbReference type="AlphaFoldDB" id="A0AA38HC05"/>
<accession>A0AA38HC05</accession>
<evidence type="ECO:0000259" key="6">
    <source>
        <dbReference type="Pfam" id="PF05622"/>
    </source>
</evidence>
<dbReference type="InterPro" id="IPR043936">
    <property type="entry name" value="HOOK_N"/>
</dbReference>
<feature type="domain" description="HOOK N-terminal" evidence="7">
    <location>
        <begin position="7"/>
        <end position="157"/>
    </location>
</feature>
<dbReference type="PANTHER" id="PTHR18947">
    <property type="entry name" value="HOOK PROTEINS"/>
    <property type="match status" value="1"/>
</dbReference>
<dbReference type="RefSeq" id="XP_052947252.1">
    <property type="nucleotide sequence ID" value="XM_053092400.1"/>
</dbReference>
<sequence length="843" mass="93061">MSRQEQAALVAWINSFRPSRRITSFDHLADGRAFMELLSSVDPTHFKNPPARGPGAGPSSPDNWVLKTNALKRIHRLLLSFPLPPPHHPLSASTLLEPPFSAIVKSPSSPEGTAGLLQLARMVLCVAVWAPGNERVIAKIQGLGEGHMAELMKAIEEVMGSMPPEESGEGEEGEPEGEAGGIMGRLSRKDSPVKKGTMRPASPPGALRAERDRLSHENEELRLKCETMADQVDEMTATLEEAKSERDDALARLASSRETGAASLRTSQGAGSDAASLRAELKAEETVAKLQDDLSGKTSELEDLRTAMEHLEEEAAEAAKMKDQLDEFRGMQAKLQKSENVIEKYKKKLDDAASVRRELKNLEEENAQLLSINNGLESELRRAGQSKIGTEGSRAQIAALEKQTAEQTVELAGLTAQLEAVRIQLAETELAHELDKEDLELYRQKAREMELGSSGGVHSEGKTLAGDQAEGVKGSLDAELDALTSPAETRTDLKLKIRRLERELASHTSDPNGGSSSQTSVLESLLADAQKSRDRYQADYLSASRDNLQLEARLDAITKGREGSAAMAAALQMQLEEVERATKGLEEEIELVRREAEGVQRELRDAREDCESTSVLTLVDIDQRDVLKALRQTAREDVRAMEERLGDMRDQIDGLKEKDRFRLEEIKVLLNQKVDLQATDVDQREKAVLREMEFGDLKAQLAKGGVSAQTSERLLDLVELNQSLRREVERLHADRSMGHDLSAPPESEPDYSVFEEAQKSYESQIARLQVDLDAARSELGAAEKRYKLEQDLMLSAWHDLGNKVVHEHLAAVLGGAKRSQSKAVPVGWLGRQRRWKEDAIFSR</sequence>
<dbReference type="GO" id="GO:0051959">
    <property type="term" value="F:dynein light intermediate chain binding"/>
    <property type="evidence" value="ECO:0007669"/>
    <property type="project" value="TreeGrafter"/>
</dbReference>
<dbReference type="GO" id="GO:0005815">
    <property type="term" value="C:microtubule organizing center"/>
    <property type="evidence" value="ECO:0007669"/>
    <property type="project" value="TreeGrafter"/>
</dbReference>
<dbReference type="CDD" id="cd22211">
    <property type="entry name" value="HkD_SF"/>
    <property type="match status" value="1"/>
</dbReference>
<dbReference type="GO" id="GO:0005737">
    <property type="term" value="C:cytoplasm"/>
    <property type="evidence" value="ECO:0007669"/>
    <property type="project" value="UniProtKB-SubCell"/>
</dbReference>
<dbReference type="Proteomes" id="UP001164286">
    <property type="component" value="Unassembled WGS sequence"/>
</dbReference>
<dbReference type="Pfam" id="PF05622">
    <property type="entry name" value="HOOK"/>
    <property type="match status" value="1"/>
</dbReference>
<feature type="domain" description="Hook C-terminal" evidence="6">
    <location>
        <begin position="299"/>
        <end position="644"/>
    </location>
</feature>
<evidence type="ECO:0000313" key="9">
    <source>
        <dbReference type="Proteomes" id="UP001164286"/>
    </source>
</evidence>
<evidence type="ECO:0000259" key="7">
    <source>
        <dbReference type="Pfam" id="PF19047"/>
    </source>
</evidence>
<evidence type="ECO:0000256" key="5">
    <source>
        <dbReference type="SAM" id="MobiDB-lite"/>
    </source>
</evidence>
<gene>
    <name evidence="8" type="ORF">MKK02DRAFT_43399</name>
</gene>
<reference evidence="8" key="1">
    <citation type="journal article" date="2022" name="G3 (Bethesda)">
        <title>High quality genome of the basidiomycete yeast Dioszegia hungarica PDD-24b-2 isolated from cloud water.</title>
        <authorList>
            <person name="Jarrige D."/>
            <person name="Haridas S."/>
            <person name="Bleykasten-Grosshans C."/>
            <person name="Joly M."/>
            <person name="Nadalig T."/>
            <person name="Sancelme M."/>
            <person name="Vuilleumier S."/>
            <person name="Grigoriev I.V."/>
            <person name="Amato P."/>
            <person name="Bringel F."/>
        </authorList>
    </citation>
    <scope>NUCLEOTIDE SEQUENCE</scope>
    <source>
        <strain evidence="8">PDD-24b-2</strain>
    </source>
</reference>
<evidence type="ECO:0000313" key="8">
    <source>
        <dbReference type="EMBL" id="KAI9637475.1"/>
    </source>
</evidence>
<comment type="caution">
    <text evidence="8">The sequence shown here is derived from an EMBL/GenBank/DDBJ whole genome shotgun (WGS) entry which is preliminary data.</text>
</comment>
<dbReference type="Pfam" id="PF19047">
    <property type="entry name" value="HOOK_N"/>
    <property type="match status" value="1"/>
</dbReference>
<dbReference type="GeneID" id="77731605"/>
<dbReference type="GO" id="GO:0031122">
    <property type="term" value="P:cytoplasmic microtubule organization"/>
    <property type="evidence" value="ECO:0007669"/>
    <property type="project" value="InterPro"/>
</dbReference>
<evidence type="ECO:0000256" key="3">
    <source>
        <dbReference type="ARBA" id="ARBA00023054"/>
    </source>
</evidence>